<reference evidence="2" key="1">
    <citation type="journal article" date="2021" name="Proc. Natl. Acad. Sci. U.S.A.">
        <title>A Catalog of Tens of Thousands of Viruses from Human Metagenomes Reveals Hidden Associations with Chronic Diseases.</title>
        <authorList>
            <person name="Tisza M.J."/>
            <person name="Buck C.B."/>
        </authorList>
    </citation>
    <scope>NUCLEOTIDE SEQUENCE</scope>
    <source>
        <strain evidence="2">CtUSJ1</strain>
    </source>
</reference>
<organism evidence="2">
    <name type="scientific">Podoviridae sp. ctUSJ1</name>
    <dbReference type="NCBI Taxonomy" id="2826558"/>
    <lineage>
        <taxon>Viruses</taxon>
        <taxon>Duplodnaviria</taxon>
        <taxon>Heunggongvirae</taxon>
        <taxon>Uroviricota</taxon>
        <taxon>Caudoviricetes</taxon>
    </lineage>
</organism>
<keyword evidence="1" id="KW-1133">Transmembrane helix</keyword>
<name>A0A8S5NFR9_9CAUD</name>
<keyword evidence="1" id="KW-0812">Transmembrane</keyword>
<evidence type="ECO:0000313" key="2">
    <source>
        <dbReference type="EMBL" id="DAD93228.1"/>
    </source>
</evidence>
<feature type="transmembrane region" description="Helical" evidence="1">
    <location>
        <begin position="16"/>
        <end position="39"/>
    </location>
</feature>
<proteinExistence type="predicted"/>
<dbReference type="EMBL" id="BK015155">
    <property type="protein sequence ID" value="DAD93228.1"/>
    <property type="molecule type" value="Genomic_DNA"/>
</dbReference>
<accession>A0A8S5NFR9</accession>
<evidence type="ECO:0000256" key="1">
    <source>
        <dbReference type="SAM" id="Phobius"/>
    </source>
</evidence>
<sequence length="57" mass="6710">MCTLNQYRHRSHEIRFIMLIVVVLGSTYLYLIGLFSMALCMFERNSIFVSVSVYNTQ</sequence>
<keyword evidence="1" id="KW-0472">Membrane</keyword>
<protein>
    <submittedName>
        <fullName evidence="2">Uncharacterized protein</fullName>
    </submittedName>
</protein>